<dbReference type="Gene3D" id="3.40.50.920">
    <property type="match status" value="1"/>
</dbReference>
<protein>
    <submittedName>
        <fullName evidence="5">Transketolase family protein</fullName>
    </submittedName>
</protein>
<dbReference type="Gene3D" id="3.40.50.970">
    <property type="match status" value="1"/>
</dbReference>
<evidence type="ECO:0000313" key="6">
    <source>
        <dbReference type="Proteomes" id="UP000657177"/>
    </source>
</evidence>
<dbReference type="Proteomes" id="UP000657177">
    <property type="component" value="Unassembled WGS sequence"/>
</dbReference>
<proteinExistence type="inferred from homology"/>
<dbReference type="InterPro" id="IPR029061">
    <property type="entry name" value="THDP-binding"/>
</dbReference>
<dbReference type="InterPro" id="IPR009014">
    <property type="entry name" value="Transketo_C/PFOR_II"/>
</dbReference>
<keyword evidence="3" id="KW-0786">Thiamine pyrophosphate</keyword>
<organism evidence="5 6">
    <name type="scientific">Capillibacterium thermochitinicola</name>
    <dbReference type="NCBI Taxonomy" id="2699427"/>
    <lineage>
        <taxon>Bacteria</taxon>
        <taxon>Bacillati</taxon>
        <taxon>Bacillota</taxon>
        <taxon>Capillibacterium</taxon>
    </lineage>
</organism>
<comment type="caution">
    <text evidence="5">The sequence shown here is derived from an EMBL/GenBank/DDBJ whole genome shotgun (WGS) entry which is preliminary data.</text>
</comment>
<dbReference type="AlphaFoldDB" id="A0A8J6LL77"/>
<accession>A0A8J6LL77</accession>
<evidence type="ECO:0000256" key="1">
    <source>
        <dbReference type="ARBA" id="ARBA00001964"/>
    </source>
</evidence>
<evidence type="ECO:0000313" key="5">
    <source>
        <dbReference type="EMBL" id="MBA2132169.1"/>
    </source>
</evidence>
<dbReference type="PANTHER" id="PTHR43825">
    <property type="entry name" value="PYRUVATE DEHYDROGENASE E1 COMPONENT"/>
    <property type="match status" value="1"/>
</dbReference>
<dbReference type="FunFam" id="3.40.50.970:FF:000129">
    <property type="entry name" value="Transketolase"/>
    <property type="match status" value="1"/>
</dbReference>
<evidence type="ECO:0000259" key="4">
    <source>
        <dbReference type="SMART" id="SM00861"/>
    </source>
</evidence>
<name>A0A8J6LL77_9FIRM</name>
<reference evidence="5" key="1">
    <citation type="submission" date="2020-06" db="EMBL/GenBank/DDBJ databases">
        <title>Novel chitinolytic bacterium.</title>
        <authorList>
            <person name="Ungkulpasvich U."/>
            <person name="Kosugi A."/>
            <person name="Uke A."/>
        </authorList>
    </citation>
    <scope>NUCLEOTIDE SEQUENCE</scope>
    <source>
        <strain evidence="5">UUS1-1</strain>
    </source>
</reference>
<evidence type="ECO:0000256" key="3">
    <source>
        <dbReference type="ARBA" id="ARBA00023052"/>
    </source>
</evidence>
<dbReference type="RefSeq" id="WP_181338614.1">
    <property type="nucleotide sequence ID" value="NZ_JAAKDE010000002.1"/>
</dbReference>
<dbReference type="CDD" id="cd07033">
    <property type="entry name" value="TPP_PYR_DXS_TK_like"/>
    <property type="match status" value="1"/>
</dbReference>
<sequence>MDRPNRRVFTETLLALAKNDRRIFALASDSRGSATLNEFAATLPDQFVEVGIAEQNLVGIAAGLAKCGKIPFVCSPACFLSMRSIEQVKTDVAYSGANVRLIGISGGVSYGALGGTHHSLQDLAVMQAIPGMTVLLPADNRETALLTQELVDYPGPVYMRLGRETAPRVYEDDYRPAIGKGTELLSGFDLTIVAAGELVRSALDAGHLLRKEGISCRVVALNTLKPLDTEILLTAAKETGAILTVEEHSIYGGLGSRVAQFLGESCPVPLSVAGFPDEPLVTGSQEELFRHYRLDAAGLVERAKKLFRRKQAPRF</sequence>
<dbReference type="PANTHER" id="PTHR43825:SF1">
    <property type="entry name" value="TRANSKETOLASE-LIKE PYRIMIDINE-BINDING DOMAIN-CONTAINING PROTEIN"/>
    <property type="match status" value="1"/>
</dbReference>
<dbReference type="EMBL" id="JAAKDE010000002">
    <property type="protein sequence ID" value="MBA2132169.1"/>
    <property type="molecule type" value="Genomic_DNA"/>
</dbReference>
<comment type="cofactor">
    <cofactor evidence="1">
        <name>thiamine diphosphate</name>
        <dbReference type="ChEBI" id="CHEBI:58937"/>
    </cofactor>
</comment>
<gene>
    <name evidence="5" type="ORF">G5B42_01185</name>
</gene>
<dbReference type="SUPFAM" id="SSF52518">
    <property type="entry name" value="Thiamin diphosphate-binding fold (THDP-binding)"/>
    <property type="match status" value="1"/>
</dbReference>
<evidence type="ECO:0000256" key="2">
    <source>
        <dbReference type="ARBA" id="ARBA00007131"/>
    </source>
</evidence>
<dbReference type="InterPro" id="IPR033248">
    <property type="entry name" value="Transketolase_C"/>
</dbReference>
<dbReference type="SMART" id="SM00861">
    <property type="entry name" value="Transket_pyr"/>
    <property type="match status" value="1"/>
</dbReference>
<keyword evidence="6" id="KW-1185">Reference proteome</keyword>
<dbReference type="Pfam" id="PF02779">
    <property type="entry name" value="Transket_pyr"/>
    <property type="match status" value="1"/>
</dbReference>
<dbReference type="InterPro" id="IPR051157">
    <property type="entry name" value="PDH/Transketolase"/>
</dbReference>
<dbReference type="SUPFAM" id="SSF52922">
    <property type="entry name" value="TK C-terminal domain-like"/>
    <property type="match status" value="1"/>
</dbReference>
<feature type="domain" description="Transketolase-like pyrimidine-binding" evidence="4">
    <location>
        <begin position="3"/>
        <end position="169"/>
    </location>
</feature>
<comment type="similarity">
    <text evidence="2">Belongs to the transketolase family.</text>
</comment>
<dbReference type="Pfam" id="PF02780">
    <property type="entry name" value="Transketolase_C"/>
    <property type="match status" value="1"/>
</dbReference>
<dbReference type="InterPro" id="IPR005475">
    <property type="entry name" value="Transketolase-like_Pyr-bd"/>
</dbReference>